<dbReference type="Pfam" id="PF00179">
    <property type="entry name" value="UQ_con"/>
    <property type="match status" value="1"/>
</dbReference>
<dbReference type="EMBL" id="JARGDH010000006">
    <property type="protein sequence ID" value="KAL0265657.1"/>
    <property type="molecule type" value="Genomic_DNA"/>
</dbReference>
<evidence type="ECO:0000313" key="6">
    <source>
        <dbReference type="EMBL" id="KAL0265657.1"/>
    </source>
</evidence>
<dbReference type="GO" id="GO:0005524">
    <property type="term" value="F:ATP binding"/>
    <property type="evidence" value="ECO:0007669"/>
    <property type="project" value="UniProtKB-UniRule"/>
</dbReference>
<feature type="domain" description="UBC core" evidence="5">
    <location>
        <begin position="1"/>
        <end position="145"/>
    </location>
</feature>
<comment type="similarity">
    <text evidence="4">Belongs to the ubiquitin-conjugating enzyme family.</text>
</comment>
<dbReference type="SMART" id="SM00212">
    <property type="entry name" value="UBCc"/>
    <property type="match status" value="1"/>
</dbReference>
<evidence type="ECO:0000256" key="1">
    <source>
        <dbReference type="ARBA" id="ARBA00022679"/>
    </source>
</evidence>
<organism evidence="6">
    <name type="scientific">Menopon gallinae</name>
    <name type="common">poultry shaft louse</name>
    <dbReference type="NCBI Taxonomy" id="328185"/>
    <lineage>
        <taxon>Eukaryota</taxon>
        <taxon>Metazoa</taxon>
        <taxon>Ecdysozoa</taxon>
        <taxon>Arthropoda</taxon>
        <taxon>Hexapoda</taxon>
        <taxon>Insecta</taxon>
        <taxon>Pterygota</taxon>
        <taxon>Neoptera</taxon>
        <taxon>Paraneoptera</taxon>
        <taxon>Psocodea</taxon>
        <taxon>Troctomorpha</taxon>
        <taxon>Phthiraptera</taxon>
        <taxon>Amblycera</taxon>
        <taxon>Menoponidae</taxon>
        <taxon>Menopon</taxon>
    </lineage>
</organism>
<evidence type="ECO:0000259" key="5">
    <source>
        <dbReference type="PROSITE" id="PS50127"/>
    </source>
</evidence>
<gene>
    <name evidence="6" type="ORF">PYX00_011371</name>
</gene>
<keyword evidence="4" id="KW-0067">ATP-binding</keyword>
<keyword evidence="4" id="KW-0547">Nucleotide-binding</keyword>
<dbReference type="InterPro" id="IPR023313">
    <property type="entry name" value="UBQ-conjugating_AS"/>
</dbReference>
<dbReference type="Gene3D" id="3.10.110.10">
    <property type="entry name" value="Ubiquitin Conjugating Enzyme"/>
    <property type="match status" value="1"/>
</dbReference>
<dbReference type="PROSITE" id="PS50127">
    <property type="entry name" value="UBC_2"/>
    <property type="match status" value="1"/>
</dbReference>
<dbReference type="PANTHER" id="PTHR24067">
    <property type="entry name" value="UBIQUITIN-CONJUGATING ENZYME E2"/>
    <property type="match status" value="1"/>
</dbReference>
<dbReference type="SUPFAM" id="SSF54495">
    <property type="entry name" value="UBC-like"/>
    <property type="match status" value="1"/>
</dbReference>
<keyword evidence="2 4" id="KW-0833">Ubl conjugation pathway</keyword>
<name>A0AAW2H7H3_9NEOP</name>
<feature type="active site" description="Glycyl thioester intermediate" evidence="3">
    <location>
        <position position="70"/>
    </location>
</feature>
<dbReference type="AlphaFoldDB" id="A0AAW2H7H3"/>
<protein>
    <recommendedName>
        <fullName evidence="5">UBC core domain-containing protein</fullName>
    </recommendedName>
</protein>
<comment type="caution">
    <text evidence="6">The sequence shown here is derived from an EMBL/GenBank/DDBJ whole genome shotgun (WGS) entry which is preliminary data.</text>
</comment>
<dbReference type="PROSITE" id="PS00183">
    <property type="entry name" value="UBC_1"/>
    <property type="match status" value="1"/>
</dbReference>
<dbReference type="InterPro" id="IPR050113">
    <property type="entry name" value="Ub_conjugating_enzyme"/>
</dbReference>
<dbReference type="GO" id="GO:0016740">
    <property type="term" value="F:transferase activity"/>
    <property type="evidence" value="ECO:0007669"/>
    <property type="project" value="UniProtKB-KW"/>
</dbReference>
<accession>A0AAW2H7H3</accession>
<evidence type="ECO:0000256" key="2">
    <source>
        <dbReference type="ARBA" id="ARBA00022786"/>
    </source>
</evidence>
<sequence>MANEHFSVGLSGDDMYIWDVLIFGPKDTPYENGIFRARMVFPVQYPDAPPTFRFLSEMYHPNIDEEGNVCISILHKPGEDKYGYEALSERWLPVRSPESVILSVISLLTSPNCESSANLKAAQNLRDSPETYYQKIRRLAQKTLE</sequence>
<proteinExistence type="inferred from homology"/>
<dbReference type="InterPro" id="IPR000608">
    <property type="entry name" value="UBC"/>
</dbReference>
<evidence type="ECO:0000256" key="4">
    <source>
        <dbReference type="RuleBase" id="RU362109"/>
    </source>
</evidence>
<reference evidence="6" key="1">
    <citation type="journal article" date="2024" name="Gigascience">
        <title>Chromosome-level genome of the poultry shaft louse Menopon gallinae provides insight into the host-switching and adaptive evolution of parasitic lice.</title>
        <authorList>
            <person name="Xu Y."/>
            <person name="Ma L."/>
            <person name="Liu S."/>
            <person name="Liang Y."/>
            <person name="Liu Q."/>
            <person name="He Z."/>
            <person name="Tian L."/>
            <person name="Duan Y."/>
            <person name="Cai W."/>
            <person name="Li H."/>
            <person name="Song F."/>
        </authorList>
    </citation>
    <scope>NUCLEOTIDE SEQUENCE</scope>
    <source>
        <strain evidence="6">Cailab_2023a</strain>
    </source>
</reference>
<dbReference type="InterPro" id="IPR016135">
    <property type="entry name" value="UBQ-conjugating_enzyme/RWD"/>
</dbReference>
<evidence type="ECO:0000256" key="3">
    <source>
        <dbReference type="PROSITE-ProRule" id="PRU10133"/>
    </source>
</evidence>
<dbReference type="FunFam" id="3.10.110.10:FF:000051">
    <property type="entry name" value="ubiquitin-conjugating enzyme E2 R2-like"/>
    <property type="match status" value="1"/>
</dbReference>
<keyword evidence="1" id="KW-0808">Transferase</keyword>